<evidence type="ECO:0000256" key="3">
    <source>
        <dbReference type="ARBA" id="ARBA00022448"/>
    </source>
</evidence>
<dbReference type="InterPro" id="IPR051629">
    <property type="entry name" value="Sulfite_efflux_TDT"/>
</dbReference>
<comment type="subcellular location">
    <subcellularLocation>
        <location evidence="1">Cell membrane</location>
        <topology evidence="1">Multi-pass membrane protein</topology>
    </subcellularLocation>
</comment>
<keyword evidence="7 11" id="KW-0472">Membrane</keyword>
<feature type="transmembrane region" description="Helical" evidence="11">
    <location>
        <begin position="56"/>
        <end position="74"/>
    </location>
</feature>
<dbReference type="Pfam" id="PF03595">
    <property type="entry name" value="SLAC1"/>
    <property type="match status" value="1"/>
</dbReference>
<evidence type="ECO:0000313" key="13">
    <source>
        <dbReference type="Proteomes" id="UP000799441"/>
    </source>
</evidence>
<gene>
    <name evidence="12" type="ORF">K431DRAFT_338617</name>
</gene>
<feature type="transmembrane region" description="Helical" evidence="11">
    <location>
        <begin position="263"/>
        <end position="282"/>
    </location>
</feature>
<dbReference type="InterPro" id="IPR038665">
    <property type="entry name" value="Voltage-dep_anion_channel_sf"/>
</dbReference>
<dbReference type="GO" id="GO:0005886">
    <property type="term" value="C:plasma membrane"/>
    <property type="evidence" value="ECO:0007669"/>
    <property type="project" value="UniProtKB-SubCell"/>
</dbReference>
<feature type="transmembrane region" description="Helical" evidence="11">
    <location>
        <begin position="294"/>
        <end position="319"/>
    </location>
</feature>
<comment type="function">
    <text evidence="8">Sulphite efflux pump required for the secretion of sulphite as a reducing agent. In the presence of sulphite, cystine in keratin is directly cleaved to cysteine and S-sulphocysteine, and thereby, reduced proteins become accessible to hydrolysis by a variety of secreted endo- and exoproteases. Excretion of sulphite mediated by an efflux pump also represents a detoxification pathway for dermatophytes during infection of the epidermal stratum corneum, hair and nails, which are rich in cysteine.</text>
</comment>
<evidence type="ECO:0000256" key="8">
    <source>
        <dbReference type="ARBA" id="ARBA00056100"/>
    </source>
</evidence>
<reference evidence="12" key="1">
    <citation type="journal article" date="2020" name="Stud. Mycol.">
        <title>101 Dothideomycetes genomes: a test case for predicting lifestyles and emergence of pathogens.</title>
        <authorList>
            <person name="Haridas S."/>
            <person name="Albert R."/>
            <person name="Binder M."/>
            <person name="Bloem J."/>
            <person name="Labutti K."/>
            <person name="Salamov A."/>
            <person name="Andreopoulos B."/>
            <person name="Baker S."/>
            <person name="Barry K."/>
            <person name="Bills G."/>
            <person name="Bluhm B."/>
            <person name="Cannon C."/>
            <person name="Castanera R."/>
            <person name="Culley D."/>
            <person name="Daum C."/>
            <person name="Ezra D."/>
            <person name="Gonzalez J."/>
            <person name="Henrissat B."/>
            <person name="Kuo A."/>
            <person name="Liang C."/>
            <person name="Lipzen A."/>
            <person name="Lutzoni F."/>
            <person name="Magnuson J."/>
            <person name="Mondo S."/>
            <person name="Nolan M."/>
            <person name="Ohm R."/>
            <person name="Pangilinan J."/>
            <person name="Park H.-J."/>
            <person name="Ramirez L."/>
            <person name="Alfaro M."/>
            <person name="Sun H."/>
            <person name="Tritt A."/>
            <person name="Yoshinaga Y."/>
            <person name="Zwiers L.-H."/>
            <person name="Turgeon B."/>
            <person name="Goodwin S."/>
            <person name="Spatafora J."/>
            <person name="Crous P."/>
            <person name="Grigoriev I."/>
        </authorList>
    </citation>
    <scope>NUCLEOTIDE SEQUENCE</scope>
    <source>
        <strain evidence="12">CBS 116435</strain>
    </source>
</reference>
<feature type="transmembrane region" description="Helical" evidence="11">
    <location>
        <begin position="331"/>
        <end position="353"/>
    </location>
</feature>
<dbReference type="Gene3D" id="1.50.10.150">
    <property type="entry name" value="Voltage-dependent anion channel"/>
    <property type="match status" value="1"/>
</dbReference>
<feature type="transmembrane region" description="Helical" evidence="11">
    <location>
        <begin position="128"/>
        <end position="152"/>
    </location>
</feature>
<protein>
    <recommendedName>
        <fullName evidence="9">Sulfite efflux pump SSU1</fullName>
    </recommendedName>
</protein>
<organism evidence="12 13">
    <name type="scientific">Polychaeton citri CBS 116435</name>
    <dbReference type="NCBI Taxonomy" id="1314669"/>
    <lineage>
        <taxon>Eukaryota</taxon>
        <taxon>Fungi</taxon>
        <taxon>Dikarya</taxon>
        <taxon>Ascomycota</taxon>
        <taxon>Pezizomycotina</taxon>
        <taxon>Dothideomycetes</taxon>
        <taxon>Dothideomycetidae</taxon>
        <taxon>Capnodiales</taxon>
        <taxon>Capnodiaceae</taxon>
        <taxon>Polychaeton</taxon>
    </lineage>
</organism>
<comment type="similarity">
    <text evidence="2">Belongs to the tellurite-resistance/dicarboxylate transporter (TDT) family.</text>
</comment>
<dbReference type="EMBL" id="MU003788">
    <property type="protein sequence ID" value="KAF2721763.1"/>
    <property type="molecule type" value="Genomic_DNA"/>
</dbReference>
<feature type="compositionally biased region" description="Polar residues" evidence="10">
    <location>
        <begin position="10"/>
        <end position="26"/>
    </location>
</feature>
<feature type="transmembrane region" description="Helical" evidence="11">
    <location>
        <begin position="86"/>
        <end position="108"/>
    </location>
</feature>
<sequence length="423" mass="46813">MVADSAARPTVQTSVASRDIETSNGCNAHPENAVPVHSPTPAAMLRQRWRKTVRNFTPSWFSVNMGTGISSILLHQLPFQTPWLHYVSYTIFGLNVLLFCIFLGVSTVRYAMYPEIWHAMIRHPAQSLFIGTFPMALATIVNMFALACVPAWGGGSWMFVWALWWIDIAVSVATCFYLPFVIITVHALPINNMTAAWLLPIVGTIVASASGGIVAQVLPHPQHAEITMFTSYVLWGTGVPLAMCVLTIYLYRLTQHSVPPKEVIVSTFLPLDPSVRAGLPYRSWACSATNAGDILYIVGFLVAIVMWGFGLVWLFIALASIVKTHRQYNGFPFNIGWWGFTFPLGVFATSTVQMAKDMPSMFSKVLGTMLSLSVVLLWIIVSFLTLRKAYTGTIIVAPCLETIEAEKRASKEEKLELEASLDK</sequence>
<evidence type="ECO:0000313" key="12">
    <source>
        <dbReference type="EMBL" id="KAF2721763.1"/>
    </source>
</evidence>
<feature type="transmembrane region" description="Helical" evidence="11">
    <location>
        <begin position="365"/>
        <end position="386"/>
    </location>
</feature>
<dbReference type="InterPro" id="IPR004695">
    <property type="entry name" value="SLAC1/Mae1/Ssu1/TehA"/>
</dbReference>
<evidence type="ECO:0000256" key="11">
    <source>
        <dbReference type="SAM" id="Phobius"/>
    </source>
</evidence>
<keyword evidence="6 11" id="KW-1133">Transmembrane helix</keyword>
<evidence type="ECO:0000256" key="2">
    <source>
        <dbReference type="ARBA" id="ARBA00008566"/>
    </source>
</evidence>
<proteinExistence type="inferred from homology"/>
<evidence type="ECO:0000256" key="1">
    <source>
        <dbReference type="ARBA" id="ARBA00004651"/>
    </source>
</evidence>
<evidence type="ECO:0000256" key="5">
    <source>
        <dbReference type="ARBA" id="ARBA00022692"/>
    </source>
</evidence>
<dbReference type="CDD" id="cd09318">
    <property type="entry name" value="TDT_SSU1"/>
    <property type="match status" value="1"/>
</dbReference>
<evidence type="ECO:0000256" key="7">
    <source>
        <dbReference type="ARBA" id="ARBA00023136"/>
    </source>
</evidence>
<comment type="caution">
    <text evidence="12">The sequence shown here is derived from an EMBL/GenBank/DDBJ whole genome shotgun (WGS) entry which is preliminary data.</text>
</comment>
<name>A0A9P4Q9M5_9PEZI</name>
<evidence type="ECO:0000256" key="9">
    <source>
        <dbReference type="ARBA" id="ARBA00072906"/>
    </source>
</evidence>
<accession>A0A9P4Q9M5</accession>
<feature type="region of interest" description="Disordered" evidence="10">
    <location>
        <begin position="1"/>
        <end position="38"/>
    </location>
</feature>
<feature type="transmembrane region" description="Helical" evidence="11">
    <location>
        <begin position="158"/>
        <end position="183"/>
    </location>
</feature>
<dbReference type="AlphaFoldDB" id="A0A9P4Q9M5"/>
<dbReference type="OrthoDB" id="1099at2759"/>
<dbReference type="GO" id="GO:0000319">
    <property type="term" value="F:sulfite transmembrane transporter activity"/>
    <property type="evidence" value="ECO:0007669"/>
    <property type="project" value="TreeGrafter"/>
</dbReference>
<keyword evidence="13" id="KW-1185">Reference proteome</keyword>
<feature type="transmembrane region" description="Helical" evidence="11">
    <location>
        <begin position="229"/>
        <end position="251"/>
    </location>
</feature>
<keyword evidence="3" id="KW-0813">Transport</keyword>
<evidence type="ECO:0000256" key="10">
    <source>
        <dbReference type="SAM" id="MobiDB-lite"/>
    </source>
</evidence>
<keyword evidence="4" id="KW-1003">Cell membrane</keyword>
<dbReference type="PANTHER" id="PTHR31686">
    <property type="match status" value="1"/>
</dbReference>
<evidence type="ECO:0000256" key="4">
    <source>
        <dbReference type="ARBA" id="ARBA00022475"/>
    </source>
</evidence>
<dbReference type="FunFam" id="1.50.10.150:FF:000004">
    <property type="entry name" value="Malic acid transporter"/>
    <property type="match status" value="1"/>
</dbReference>
<dbReference type="Proteomes" id="UP000799441">
    <property type="component" value="Unassembled WGS sequence"/>
</dbReference>
<dbReference type="PANTHER" id="PTHR31686:SF1">
    <property type="entry name" value="SULFITE EFFLUX PUMP SSU1"/>
    <property type="match status" value="1"/>
</dbReference>
<feature type="transmembrane region" description="Helical" evidence="11">
    <location>
        <begin position="195"/>
        <end position="217"/>
    </location>
</feature>
<evidence type="ECO:0000256" key="6">
    <source>
        <dbReference type="ARBA" id="ARBA00022989"/>
    </source>
</evidence>
<keyword evidence="5 11" id="KW-0812">Transmembrane</keyword>